<sequence>MRVVRHWNKLPREVVDTPSLEVLKAEQPQLSQPFLTQEMAQSLHHVWPCTGPAPTSALGSPDLDPAPRCASLSRSERQGSTISPHLLATLY</sequence>
<protein>
    <submittedName>
        <fullName evidence="2">Uncharacterized protein</fullName>
    </submittedName>
</protein>
<proteinExistence type="predicted"/>
<organism evidence="2 3">
    <name type="scientific">Mycteria americana</name>
    <name type="common">Wood stork</name>
    <dbReference type="NCBI Taxonomy" id="33587"/>
    <lineage>
        <taxon>Eukaryota</taxon>
        <taxon>Metazoa</taxon>
        <taxon>Chordata</taxon>
        <taxon>Craniata</taxon>
        <taxon>Vertebrata</taxon>
        <taxon>Euteleostomi</taxon>
        <taxon>Archelosauria</taxon>
        <taxon>Archosauria</taxon>
        <taxon>Dinosauria</taxon>
        <taxon>Saurischia</taxon>
        <taxon>Theropoda</taxon>
        <taxon>Coelurosauria</taxon>
        <taxon>Aves</taxon>
        <taxon>Neognathae</taxon>
        <taxon>Neoaves</taxon>
        <taxon>Aequornithes</taxon>
        <taxon>Ciconiiformes</taxon>
        <taxon>Ciconiidae</taxon>
        <taxon>Mycteria</taxon>
    </lineage>
</organism>
<gene>
    <name evidence="2" type="ORF">QYF61_005424</name>
</gene>
<accession>A0AAN7NRB5</accession>
<evidence type="ECO:0000256" key="1">
    <source>
        <dbReference type="SAM" id="MobiDB-lite"/>
    </source>
</evidence>
<evidence type="ECO:0000313" key="2">
    <source>
        <dbReference type="EMBL" id="KAK4815678.1"/>
    </source>
</evidence>
<dbReference type="AlphaFoldDB" id="A0AAN7NRB5"/>
<dbReference type="Proteomes" id="UP001333110">
    <property type="component" value="Unassembled WGS sequence"/>
</dbReference>
<reference evidence="2 3" key="1">
    <citation type="journal article" date="2023" name="J. Hered.">
        <title>Chromosome-level genome of the wood stork (Mycteria americana) provides insight into avian chromosome evolution.</title>
        <authorList>
            <person name="Flamio R. Jr."/>
            <person name="Ramstad K.M."/>
        </authorList>
    </citation>
    <scope>NUCLEOTIDE SEQUENCE [LARGE SCALE GENOMIC DNA]</scope>
    <source>
        <strain evidence="2">JAX WOST 10</strain>
    </source>
</reference>
<dbReference type="EMBL" id="JAUNZN010000009">
    <property type="protein sequence ID" value="KAK4815678.1"/>
    <property type="molecule type" value="Genomic_DNA"/>
</dbReference>
<evidence type="ECO:0000313" key="3">
    <source>
        <dbReference type="Proteomes" id="UP001333110"/>
    </source>
</evidence>
<feature type="region of interest" description="Disordered" evidence="1">
    <location>
        <begin position="53"/>
        <end position="91"/>
    </location>
</feature>
<keyword evidence="3" id="KW-1185">Reference proteome</keyword>
<name>A0AAN7NRB5_MYCAM</name>
<comment type="caution">
    <text evidence="2">The sequence shown here is derived from an EMBL/GenBank/DDBJ whole genome shotgun (WGS) entry which is preliminary data.</text>
</comment>